<dbReference type="Proteomes" id="UP000789342">
    <property type="component" value="Unassembled WGS sequence"/>
</dbReference>
<dbReference type="OrthoDB" id="3226274at2759"/>
<sequence length="76" mass="8711">SALRKRKSIPVKKEELINAIRDEWNNLSQEYLRTLISSMPNRYMTNTTAASKNSTGQQAQNNTCQQVQIICVNKLK</sequence>
<evidence type="ECO:0000313" key="1">
    <source>
        <dbReference type="EMBL" id="CAG8527547.1"/>
    </source>
</evidence>
<dbReference type="InterPro" id="IPR036397">
    <property type="entry name" value="RNaseH_sf"/>
</dbReference>
<dbReference type="EMBL" id="CAJVPV010002494">
    <property type="protein sequence ID" value="CAG8527547.1"/>
    <property type="molecule type" value="Genomic_DNA"/>
</dbReference>
<dbReference type="AlphaFoldDB" id="A0A9N9AEF9"/>
<protein>
    <submittedName>
        <fullName evidence="1">16260_t:CDS:1</fullName>
    </submittedName>
</protein>
<evidence type="ECO:0000313" key="2">
    <source>
        <dbReference type="Proteomes" id="UP000789342"/>
    </source>
</evidence>
<comment type="caution">
    <text evidence="1">The sequence shown here is derived from an EMBL/GenBank/DDBJ whole genome shotgun (WGS) entry which is preliminary data.</text>
</comment>
<feature type="non-terminal residue" evidence="1">
    <location>
        <position position="1"/>
    </location>
</feature>
<reference evidence="1" key="1">
    <citation type="submission" date="2021-06" db="EMBL/GenBank/DDBJ databases">
        <authorList>
            <person name="Kallberg Y."/>
            <person name="Tangrot J."/>
            <person name="Rosling A."/>
        </authorList>
    </citation>
    <scope>NUCLEOTIDE SEQUENCE</scope>
    <source>
        <strain evidence="1">CL551</strain>
    </source>
</reference>
<gene>
    <name evidence="1" type="ORF">AMORRO_LOCUS4511</name>
</gene>
<proteinExistence type="predicted"/>
<dbReference type="GO" id="GO:0003676">
    <property type="term" value="F:nucleic acid binding"/>
    <property type="evidence" value="ECO:0007669"/>
    <property type="project" value="InterPro"/>
</dbReference>
<organism evidence="1 2">
    <name type="scientific">Acaulospora morrowiae</name>
    <dbReference type="NCBI Taxonomy" id="94023"/>
    <lineage>
        <taxon>Eukaryota</taxon>
        <taxon>Fungi</taxon>
        <taxon>Fungi incertae sedis</taxon>
        <taxon>Mucoromycota</taxon>
        <taxon>Glomeromycotina</taxon>
        <taxon>Glomeromycetes</taxon>
        <taxon>Diversisporales</taxon>
        <taxon>Acaulosporaceae</taxon>
        <taxon>Acaulospora</taxon>
    </lineage>
</organism>
<name>A0A9N9AEF9_9GLOM</name>
<accession>A0A9N9AEF9</accession>
<keyword evidence="2" id="KW-1185">Reference proteome</keyword>
<dbReference type="Gene3D" id="3.30.420.10">
    <property type="entry name" value="Ribonuclease H-like superfamily/Ribonuclease H"/>
    <property type="match status" value="1"/>
</dbReference>